<proteinExistence type="predicted"/>
<gene>
    <name evidence="1" type="ORF">RPERSI_LOCUS30749</name>
</gene>
<dbReference type="Proteomes" id="UP000789920">
    <property type="component" value="Unassembled WGS sequence"/>
</dbReference>
<evidence type="ECO:0000313" key="2">
    <source>
        <dbReference type="Proteomes" id="UP000789920"/>
    </source>
</evidence>
<accession>A0ACA9SG27</accession>
<name>A0ACA9SG27_9GLOM</name>
<reference evidence="1" key="1">
    <citation type="submission" date="2021-06" db="EMBL/GenBank/DDBJ databases">
        <authorList>
            <person name="Kallberg Y."/>
            <person name="Tangrot J."/>
            <person name="Rosling A."/>
        </authorList>
    </citation>
    <scope>NUCLEOTIDE SEQUENCE</scope>
    <source>
        <strain evidence="1">MA461A</strain>
    </source>
</reference>
<organism evidence="1 2">
    <name type="scientific">Racocetra persica</name>
    <dbReference type="NCBI Taxonomy" id="160502"/>
    <lineage>
        <taxon>Eukaryota</taxon>
        <taxon>Fungi</taxon>
        <taxon>Fungi incertae sedis</taxon>
        <taxon>Mucoromycota</taxon>
        <taxon>Glomeromycotina</taxon>
        <taxon>Glomeromycetes</taxon>
        <taxon>Diversisporales</taxon>
        <taxon>Gigasporaceae</taxon>
        <taxon>Racocetra</taxon>
    </lineage>
</organism>
<keyword evidence="2" id="KW-1185">Reference proteome</keyword>
<sequence>DRSKQISDTIRKMLEQIFLQGNIYMKDQMTTSEMHKRLKEFANNGKLEQDEVPKITTIQG</sequence>
<comment type="caution">
    <text evidence="1">The sequence shown here is derived from an EMBL/GenBank/DDBJ whole genome shotgun (WGS) entry which is preliminary data.</text>
</comment>
<protein>
    <submittedName>
        <fullName evidence="1">1695_t:CDS:1</fullName>
    </submittedName>
</protein>
<dbReference type="EMBL" id="CAJVQC010121180">
    <property type="protein sequence ID" value="CAG8838643.1"/>
    <property type="molecule type" value="Genomic_DNA"/>
</dbReference>
<evidence type="ECO:0000313" key="1">
    <source>
        <dbReference type="EMBL" id="CAG8838643.1"/>
    </source>
</evidence>
<feature type="non-terminal residue" evidence="1">
    <location>
        <position position="1"/>
    </location>
</feature>